<gene>
    <name evidence="1" type="ORF">PVAG01_02452</name>
</gene>
<accession>A0ABR4PRX9</accession>
<sequence length="127" mass="13971">MIVASTLRPSISQSALMARCSCVRCCIETPHEPPFLLSCHTRGGYGPEGERTQAMIQKSIISRTGLQARALGIIKSTESKSYLPLHVVAFHLNASLAWNSHNAACNPALTRKYPRCSFTNTRLARSR</sequence>
<protein>
    <submittedName>
        <fullName evidence="1">Uncharacterized protein</fullName>
    </submittedName>
</protein>
<proteinExistence type="predicted"/>
<evidence type="ECO:0000313" key="1">
    <source>
        <dbReference type="EMBL" id="KAL3425661.1"/>
    </source>
</evidence>
<evidence type="ECO:0000313" key="2">
    <source>
        <dbReference type="Proteomes" id="UP001629113"/>
    </source>
</evidence>
<name>A0ABR4PRX9_9HELO</name>
<dbReference type="Proteomes" id="UP001629113">
    <property type="component" value="Unassembled WGS sequence"/>
</dbReference>
<dbReference type="EMBL" id="JBFCZG010000002">
    <property type="protein sequence ID" value="KAL3425661.1"/>
    <property type="molecule type" value="Genomic_DNA"/>
</dbReference>
<keyword evidence="2" id="KW-1185">Reference proteome</keyword>
<reference evidence="1 2" key="1">
    <citation type="submission" date="2024-06" db="EMBL/GenBank/DDBJ databases">
        <title>Complete genome of Phlyctema vagabunda strain 19-DSS-EL-015.</title>
        <authorList>
            <person name="Fiorenzani C."/>
        </authorList>
    </citation>
    <scope>NUCLEOTIDE SEQUENCE [LARGE SCALE GENOMIC DNA]</scope>
    <source>
        <strain evidence="1 2">19-DSS-EL-015</strain>
    </source>
</reference>
<organism evidence="1 2">
    <name type="scientific">Phlyctema vagabunda</name>
    <dbReference type="NCBI Taxonomy" id="108571"/>
    <lineage>
        <taxon>Eukaryota</taxon>
        <taxon>Fungi</taxon>
        <taxon>Dikarya</taxon>
        <taxon>Ascomycota</taxon>
        <taxon>Pezizomycotina</taxon>
        <taxon>Leotiomycetes</taxon>
        <taxon>Helotiales</taxon>
        <taxon>Dermateaceae</taxon>
        <taxon>Phlyctema</taxon>
    </lineage>
</organism>
<comment type="caution">
    <text evidence="1">The sequence shown here is derived from an EMBL/GenBank/DDBJ whole genome shotgun (WGS) entry which is preliminary data.</text>
</comment>